<comment type="subcellular location">
    <subcellularLocation>
        <location evidence="2">Cytoplasm</location>
    </subcellularLocation>
</comment>
<keyword evidence="4" id="KW-0963">Cytoplasm</keyword>
<dbReference type="PROSITE" id="PS50059">
    <property type="entry name" value="FKBP_PPIASE"/>
    <property type="match status" value="1"/>
</dbReference>
<comment type="similarity">
    <text evidence="3 9">Belongs to the FKBP-type PPIase family.</text>
</comment>
<evidence type="ECO:0000313" key="11">
    <source>
        <dbReference type="EMBL" id="RNI09280.1"/>
    </source>
</evidence>
<keyword evidence="5 8" id="KW-0697">Rotamase</keyword>
<dbReference type="PANTHER" id="PTHR47861">
    <property type="entry name" value="FKBP-TYPE PEPTIDYL-PROLYL CIS-TRANS ISOMERASE SLYD"/>
    <property type="match status" value="1"/>
</dbReference>
<evidence type="ECO:0000259" key="10">
    <source>
        <dbReference type="PROSITE" id="PS50059"/>
    </source>
</evidence>
<feature type="domain" description="PPIase FKBP-type" evidence="10">
    <location>
        <begin position="38"/>
        <end position="113"/>
    </location>
</feature>
<dbReference type="AlphaFoldDB" id="A0A3M9L7I8"/>
<evidence type="ECO:0000256" key="8">
    <source>
        <dbReference type="PROSITE-ProRule" id="PRU00277"/>
    </source>
</evidence>
<evidence type="ECO:0000256" key="7">
    <source>
        <dbReference type="ARBA" id="ARBA00023235"/>
    </source>
</evidence>
<accession>A0A3M9L7I8</accession>
<dbReference type="EC" id="5.2.1.8" evidence="9"/>
<name>A0A3M9L7I8_9EURY</name>
<dbReference type="GO" id="GO:0003755">
    <property type="term" value="F:peptidyl-prolyl cis-trans isomerase activity"/>
    <property type="evidence" value="ECO:0007669"/>
    <property type="project" value="UniProtKB-UniRule"/>
</dbReference>
<evidence type="ECO:0000256" key="3">
    <source>
        <dbReference type="ARBA" id="ARBA00006577"/>
    </source>
</evidence>
<keyword evidence="6" id="KW-0143">Chaperone</keyword>
<proteinExistence type="inferred from homology"/>
<dbReference type="RefSeq" id="WP_096711990.1">
    <property type="nucleotide sequence ID" value="NZ_PVBU01000003.1"/>
</dbReference>
<evidence type="ECO:0000256" key="5">
    <source>
        <dbReference type="ARBA" id="ARBA00023110"/>
    </source>
</evidence>
<comment type="catalytic activity">
    <reaction evidence="1 8 9">
        <text>[protein]-peptidylproline (omega=180) = [protein]-peptidylproline (omega=0)</text>
        <dbReference type="Rhea" id="RHEA:16237"/>
        <dbReference type="Rhea" id="RHEA-COMP:10747"/>
        <dbReference type="Rhea" id="RHEA-COMP:10748"/>
        <dbReference type="ChEBI" id="CHEBI:83833"/>
        <dbReference type="ChEBI" id="CHEBI:83834"/>
        <dbReference type="EC" id="5.2.1.8"/>
    </reaction>
</comment>
<evidence type="ECO:0000313" key="12">
    <source>
        <dbReference type="Proteomes" id="UP000273978"/>
    </source>
</evidence>
<dbReference type="EMBL" id="RJJF01000015">
    <property type="protein sequence ID" value="RNI09280.1"/>
    <property type="molecule type" value="Genomic_DNA"/>
</dbReference>
<dbReference type="Pfam" id="PF00254">
    <property type="entry name" value="FKBP_C"/>
    <property type="match status" value="1"/>
</dbReference>
<dbReference type="PANTHER" id="PTHR47861:SF3">
    <property type="entry name" value="FKBP-TYPE PEPTIDYL-PROLYL CIS-TRANS ISOMERASE SLYD"/>
    <property type="match status" value="1"/>
</dbReference>
<evidence type="ECO:0000256" key="6">
    <source>
        <dbReference type="ARBA" id="ARBA00023186"/>
    </source>
</evidence>
<dbReference type="OrthoDB" id="8615at2157"/>
<evidence type="ECO:0000256" key="4">
    <source>
        <dbReference type="ARBA" id="ARBA00022490"/>
    </source>
</evidence>
<dbReference type="Gene3D" id="3.10.50.40">
    <property type="match status" value="1"/>
</dbReference>
<organism evidence="11 12">
    <name type="scientific">Methanohalophilus euhalobius</name>
    <dbReference type="NCBI Taxonomy" id="51203"/>
    <lineage>
        <taxon>Archaea</taxon>
        <taxon>Methanobacteriati</taxon>
        <taxon>Methanobacteriota</taxon>
        <taxon>Stenosarchaea group</taxon>
        <taxon>Methanomicrobia</taxon>
        <taxon>Methanosarcinales</taxon>
        <taxon>Methanosarcinaceae</taxon>
        <taxon>Methanohalophilus</taxon>
    </lineage>
</organism>
<sequence length="204" mass="21861">MMIRKNLLITLALLGSIVLFSGCAEISNLSTEKSVEKGDIITMNYTLMDENGNIIETSIEEIAVKNNITPPASPLEFKVGSEKMLSGINEGVIGMVEGEEKILNLSAKEAFGPYKNNLVQAVTIDKYQNVTGTNTTPSEGKKLKTQMGIITIKDVNSTHVVLDANSPLAGENVVFDITVESIEKANTTSTSFENSTGDGNASKN</sequence>
<dbReference type="GO" id="GO:0005737">
    <property type="term" value="C:cytoplasm"/>
    <property type="evidence" value="ECO:0007669"/>
    <property type="project" value="UniProtKB-SubCell"/>
</dbReference>
<dbReference type="InterPro" id="IPR046357">
    <property type="entry name" value="PPIase_dom_sf"/>
</dbReference>
<reference evidence="11 12" key="1">
    <citation type="submission" date="2018-10" db="EMBL/GenBank/DDBJ databases">
        <title>Cultivation of a novel Methanohalophilus strain from Kebrit Deep of the Red Sea and a genomic comparison of members of the genus Methanohalophilus.</title>
        <authorList>
            <person name="Guan Y."/>
            <person name="Ngugi D.K."/>
            <person name="Stingl U."/>
        </authorList>
    </citation>
    <scope>NUCLEOTIDE SEQUENCE [LARGE SCALE GENOMIC DNA]</scope>
    <source>
        <strain evidence="11 12">DSM 10369</strain>
    </source>
</reference>
<protein>
    <recommendedName>
        <fullName evidence="9">Peptidyl-prolyl cis-trans isomerase</fullName>
        <ecNumber evidence="9">5.2.1.8</ecNumber>
    </recommendedName>
</protein>
<evidence type="ECO:0000256" key="1">
    <source>
        <dbReference type="ARBA" id="ARBA00000971"/>
    </source>
</evidence>
<keyword evidence="7 8" id="KW-0413">Isomerase</keyword>
<dbReference type="InterPro" id="IPR001179">
    <property type="entry name" value="PPIase_FKBP_dom"/>
</dbReference>
<dbReference type="GO" id="GO:0042026">
    <property type="term" value="P:protein refolding"/>
    <property type="evidence" value="ECO:0007669"/>
    <property type="project" value="UniProtKB-ARBA"/>
</dbReference>
<comment type="caution">
    <text evidence="11">The sequence shown here is derived from an EMBL/GenBank/DDBJ whole genome shotgun (WGS) entry which is preliminary data.</text>
</comment>
<gene>
    <name evidence="11" type="ORF">EDD83_04795</name>
</gene>
<dbReference type="Proteomes" id="UP000273978">
    <property type="component" value="Unassembled WGS sequence"/>
</dbReference>
<dbReference type="SUPFAM" id="SSF54534">
    <property type="entry name" value="FKBP-like"/>
    <property type="match status" value="1"/>
</dbReference>
<dbReference type="PROSITE" id="PS51257">
    <property type="entry name" value="PROKAR_LIPOPROTEIN"/>
    <property type="match status" value="1"/>
</dbReference>
<evidence type="ECO:0000256" key="2">
    <source>
        <dbReference type="ARBA" id="ARBA00004496"/>
    </source>
</evidence>
<evidence type="ECO:0000256" key="9">
    <source>
        <dbReference type="RuleBase" id="RU003915"/>
    </source>
</evidence>